<dbReference type="InterPro" id="IPR045340">
    <property type="entry name" value="DUF6533"/>
</dbReference>
<evidence type="ECO:0000256" key="1">
    <source>
        <dbReference type="SAM" id="MobiDB-lite"/>
    </source>
</evidence>
<keyword evidence="2" id="KW-0472">Membrane</keyword>
<comment type="caution">
    <text evidence="4">The sequence shown here is derived from an EMBL/GenBank/DDBJ whole genome shotgun (WGS) entry which is preliminary data.</text>
</comment>
<dbReference type="AlphaFoldDB" id="A0A1M2W1N9"/>
<keyword evidence="2" id="KW-0812">Transmembrane</keyword>
<evidence type="ECO:0000313" key="4">
    <source>
        <dbReference type="EMBL" id="OJT13690.1"/>
    </source>
</evidence>
<keyword evidence="2" id="KW-1133">Transmembrane helix</keyword>
<reference evidence="4 5" key="1">
    <citation type="submission" date="2016-10" db="EMBL/GenBank/DDBJ databases">
        <title>Genome sequence of the basidiomycete white-rot fungus Trametes pubescens.</title>
        <authorList>
            <person name="Makela M.R."/>
            <person name="Granchi Z."/>
            <person name="Peng M."/>
            <person name="De Vries R.P."/>
            <person name="Grigoriev I."/>
            <person name="Riley R."/>
            <person name="Hilden K."/>
        </authorList>
    </citation>
    <scope>NUCLEOTIDE SEQUENCE [LARGE SCALE GENOMIC DNA]</scope>
    <source>
        <strain evidence="4 5">FBCC735</strain>
    </source>
</reference>
<dbReference type="EMBL" id="MNAD01000373">
    <property type="protein sequence ID" value="OJT13690.1"/>
    <property type="molecule type" value="Genomic_DNA"/>
</dbReference>
<evidence type="ECO:0000256" key="2">
    <source>
        <dbReference type="SAM" id="Phobius"/>
    </source>
</evidence>
<evidence type="ECO:0000259" key="3">
    <source>
        <dbReference type="Pfam" id="PF20151"/>
    </source>
</evidence>
<feature type="transmembrane region" description="Helical" evidence="2">
    <location>
        <begin position="52"/>
        <end position="71"/>
    </location>
</feature>
<dbReference type="Proteomes" id="UP000184267">
    <property type="component" value="Unassembled WGS sequence"/>
</dbReference>
<dbReference type="Pfam" id="PF20151">
    <property type="entry name" value="DUF6533"/>
    <property type="match status" value="1"/>
</dbReference>
<dbReference type="OMA" id="FFTEYWI"/>
<proteinExistence type="predicted"/>
<sequence length="192" mass="20554">MSNSNDDTIQVFSSILTASFIEMATLTLTAYEYLITLDQEINLFWRRKMTGATLLFLATRYLALLAGPILGAPTFAPVSDQIVDAIDGFSEVTTFTDPLTAILTWRFLLALQFADQSAVNQASLGTGYSDAENSGGSLRFASRVIGSAGASLAAGPGTSLFDVEALDGEDEEGHTYEEAPSKRCDETQTVSV</sequence>
<organism evidence="4 5">
    <name type="scientific">Trametes pubescens</name>
    <name type="common">White-rot fungus</name>
    <dbReference type="NCBI Taxonomy" id="154538"/>
    <lineage>
        <taxon>Eukaryota</taxon>
        <taxon>Fungi</taxon>
        <taxon>Dikarya</taxon>
        <taxon>Basidiomycota</taxon>
        <taxon>Agaricomycotina</taxon>
        <taxon>Agaricomycetes</taxon>
        <taxon>Polyporales</taxon>
        <taxon>Polyporaceae</taxon>
        <taxon>Trametes</taxon>
    </lineage>
</organism>
<feature type="region of interest" description="Disordered" evidence="1">
    <location>
        <begin position="167"/>
        <end position="192"/>
    </location>
</feature>
<dbReference type="OrthoDB" id="10561305at2759"/>
<feature type="transmembrane region" description="Helical" evidence="2">
    <location>
        <begin position="12"/>
        <end position="31"/>
    </location>
</feature>
<accession>A0A1M2W1N9</accession>
<protein>
    <recommendedName>
        <fullName evidence="3">DUF6533 domain-containing protein</fullName>
    </recommendedName>
</protein>
<keyword evidence="5" id="KW-1185">Reference proteome</keyword>
<feature type="domain" description="DUF6533" evidence="3">
    <location>
        <begin position="22"/>
        <end position="65"/>
    </location>
</feature>
<evidence type="ECO:0000313" key="5">
    <source>
        <dbReference type="Proteomes" id="UP000184267"/>
    </source>
</evidence>
<gene>
    <name evidence="4" type="ORF">TRAPUB_9789</name>
</gene>
<feature type="compositionally biased region" description="Basic and acidic residues" evidence="1">
    <location>
        <begin position="173"/>
        <end position="186"/>
    </location>
</feature>
<name>A0A1M2W1N9_TRAPU</name>